<dbReference type="RefSeq" id="YP_010073079.1">
    <property type="nucleotide sequence ID" value="NC_054928.1"/>
</dbReference>
<sequence>MRIELTSSDWKSEVMPLYDIRKLWYEKWDSNPQGNHSAAF</sequence>
<reference evidence="2" key="1">
    <citation type="submission" date="2018-08" db="EMBL/GenBank/DDBJ databases">
        <authorList>
            <person name="Liu G."/>
            <person name="Sun H."/>
            <person name="Ren H."/>
            <person name="Pan Q."/>
        </authorList>
    </citation>
    <scope>NUCLEOTIDE SEQUENCE [LARGE SCALE GENOMIC DNA]</scope>
</reference>
<dbReference type="Proteomes" id="UP000272714">
    <property type="component" value="Segment"/>
</dbReference>
<organism evidence="1 2">
    <name type="scientific">Escherichia phage vB_vPM_PD112</name>
    <dbReference type="NCBI Taxonomy" id="2315580"/>
    <lineage>
        <taxon>Viruses</taxon>
        <taxon>Duplodnaviria</taxon>
        <taxon>Heunggongvirae</taxon>
        <taxon>Uroviricota</taxon>
        <taxon>Caudoviricetes</taxon>
        <taxon>Pantevenvirales</taxon>
        <taxon>Straboviridae</taxon>
        <taxon>Tevenvirinae</taxon>
        <taxon>Tequatrovirus</taxon>
        <taxon>Tequatrovirus pd112</taxon>
    </lineage>
</organism>
<accession>A0A386KLR6</accession>
<evidence type="ECO:0000313" key="1">
    <source>
        <dbReference type="EMBL" id="AYD85403.1"/>
    </source>
</evidence>
<proteinExistence type="predicted"/>
<dbReference type="KEGG" id="vg:65061814"/>
<protein>
    <submittedName>
        <fullName evidence="1">Uncharacterized protein</fullName>
    </submittedName>
</protein>
<dbReference type="GeneID" id="65061814"/>
<name>A0A386KLR6_9CAUD</name>
<evidence type="ECO:0000313" key="2">
    <source>
        <dbReference type="Proteomes" id="UP000272714"/>
    </source>
</evidence>
<keyword evidence="2" id="KW-1185">Reference proteome</keyword>
<dbReference type="EMBL" id="MH837626">
    <property type="protein sequence ID" value="AYD85403.1"/>
    <property type="molecule type" value="Genomic_DNA"/>
</dbReference>